<name>A0A382U6Y6_9ZZZZ</name>
<dbReference type="EMBL" id="UINC01141596">
    <property type="protein sequence ID" value="SVD29428.1"/>
    <property type="molecule type" value="Genomic_DNA"/>
</dbReference>
<dbReference type="AlphaFoldDB" id="A0A382U6Y6"/>
<reference evidence="1" key="1">
    <citation type="submission" date="2018-05" db="EMBL/GenBank/DDBJ databases">
        <authorList>
            <person name="Lanie J.A."/>
            <person name="Ng W.-L."/>
            <person name="Kazmierczak K.M."/>
            <person name="Andrzejewski T.M."/>
            <person name="Davidsen T.M."/>
            <person name="Wayne K.J."/>
            <person name="Tettelin H."/>
            <person name="Glass J.I."/>
            <person name="Rusch D."/>
            <person name="Podicherti R."/>
            <person name="Tsui H.-C.T."/>
            <person name="Winkler M.E."/>
        </authorList>
    </citation>
    <scope>NUCLEOTIDE SEQUENCE</scope>
</reference>
<gene>
    <name evidence="1" type="ORF">METZ01_LOCUS382282</name>
</gene>
<evidence type="ECO:0000313" key="1">
    <source>
        <dbReference type="EMBL" id="SVD29428.1"/>
    </source>
</evidence>
<protein>
    <submittedName>
        <fullName evidence="1">Uncharacterized protein</fullName>
    </submittedName>
</protein>
<accession>A0A382U6Y6</accession>
<organism evidence="1">
    <name type="scientific">marine metagenome</name>
    <dbReference type="NCBI Taxonomy" id="408172"/>
    <lineage>
        <taxon>unclassified sequences</taxon>
        <taxon>metagenomes</taxon>
        <taxon>ecological metagenomes</taxon>
    </lineage>
</organism>
<proteinExistence type="predicted"/>
<sequence length="31" mass="3733">MVAFFKYFVQFEMESLNAIMKFKPMPETEKA</sequence>